<feature type="transmembrane region" description="Helical" evidence="1">
    <location>
        <begin position="79"/>
        <end position="98"/>
    </location>
</feature>
<dbReference type="RefSeq" id="WP_224034392.1">
    <property type="nucleotide sequence ID" value="NZ_AP024849.1"/>
</dbReference>
<evidence type="ECO:0000259" key="2">
    <source>
        <dbReference type="Pfam" id="PF18923"/>
    </source>
</evidence>
<dbReference type="Pfam" id="PF18923">
    <property type="entry name" value="DUF5673"/>
    <property type="match status" value="1"/>
</dbReference>
<keyword evidence="1" id="KW-0472">Membrane</keyword>
<dbReference type="EMBL" id="AP024849">
    <property type="protein sequence ID" value="BCZ48098.1"/>
    <property type="molecule type" value="Genomic_DNA"/>
</dbReference>
<keyword evidence="1" id="KW-0812">Transmembrane</keyword>
<feature type="transmembrane region" description="Helical" evidence="1">
    <location>
        <begin position="6"/>
        <end position="27"/>
    </location>
</feature>
<gene>
    <name evidence="3" type="ORF">psyc5s11_41650</name>
</gene>
<protein>
    <recommendedName>
        <fullName evidence="2">DUF5673 domain-containing protein</fullName>
    </recommendedName>
</protein>
<evidence type="ECO:0000313" key="3">
    <source>
        <dbReference type="EMBL" id="BCZ48098.1"/>
    </source>
</evidence>
<feature type="domain" description="DUF5673" evidence="2">
    <location>
        <begin position="100"/>
        <end position="163"/>
    </location>
</feature>
<evidence type="ECO:0000313" key="4">
    <source>
        <dbReference type="Proteomes" id="UP000824633"/>
    </source>
</evidence>
<dbReference type="InterPro" id="IPR043730">
    <property type="entry name" value="DUF5673"/>
</dbReference>
<feature type="transmembrane region" description="Helical" evidence="1">
    <location>
        <begin position="39"/>
        <end position="59"/>
    </location>
</feature>
<evidence type="ECO:0000256" key="1">
    <source>
        <dbReference type="SAM" id="Phobius"/>
    </source>
</evidence>
<reference evidence="4" key="1">
    <citation type="submission" date="2021-07" db="EMBL/GenBank/DDBJ databases">
        <title>Complete genome sequencing of a Clostridium isolate.</title>
        <authorList>
            <person name="Ueki A."/>
            <person name="Tonouchi A."/>
        </authorList>
    </citation>
    <scope>NUCLEOTIDE SEQUENCE [LARGE SCALE GENOMIC DNA]</scope>
    <source>
        <strain evidence="4">C5S11</strain>
    </source>
</reference>
<keyword evidence="1" id="KW-1133">Transmembrane helix</keyword>
<dbReference type="Proteomes" id="UP000824633">
    <property type="component" value="Chromosome"/>
</dbReference>
<proteinExistence type="predicted"/>
<name>A0ABM7THJ9_9CLOT</name>
<keyword evidence="4" id="KW-1185">Reference proteome</keyword>
<organism evidence="3 4">
    <name type="scientific">Clostridium gelidum</name>
    <dbReference type="NCBI Taxonomy" id="704125"/>
    <lineage>
        <taxon>Bacteria</taxon>
        <taxon>Bacillati</taxon>
        <taxon>Bacillota</taxon>
        <taxon>Clostridia</taxon>
        <taxon>Eubacteriales</taxon>
        <taxon>Clostridiaceae</taxon>
        <taxon>Clostridium</taxon>
    </lineage>
</organism>
<accession>A0ABM7THJ9</accession>
<sequence length="166" mass="19658">MNEFSFFDIMLIVLGASLLLKDLYTVCHHGELIMKVKEDRGLIIFYIVGLIIVCMMFWHNVRDYFYYGKSNRINNINNILGIIFLIEVSISTIIKTFINSQIRENGIYYFGYFYKWSKIQSYSLVSPNRIEFKVNTLFKTNKSFKLNINEEVKFKVDEVIQRNLSS</sequence>